<dbReference type="PANTHER" id="PTHR42685">
    <property type="entry name" value="GERANYLGERANYL DIPHOSPHATE REDUCTASE"/>
    <property type="match status" value="1"/>
</dbReference>
<dbReference type="SUPFAM" id="SSF51905">
    <property type="entry name" value="FAD/NAD(P)-binding domain"/>
    <property type="match status" value="1"/>
</dbReference>
<accession>A0ABT7N9Y8</accession>
<dbReference type="InterPro" id="IPR011777">
    <property type="entry name" value="Geranylgeranyl_Rdtase_fam"/>
</dbReference>
<dbReference type="PANTHER" id="PTHR42685:SF22">
    <property type="entry name" value="CONDITIONED MEDIUM FACTOR RECEPTOR 1"/>
    <property type="match status" value="1"/>
</dbReference>
<dbReference type="PRINTS" id="PR00469">
    <property type="entry name" value="PNDRDTASEII"/>
</dbReference>
<evidence type="ECO:0000259" key="1">
    <source>
        <dbReference type="Pfam" id="PF01494"/>
    </source>
</evidence>
<dbReference type="EMBL" id="JASZYV010000002">
    <property type="protein sequence ID" value="MDM0044675.1"/>
    <property type="molecule type" value="Genomic_DNA"/>
</dbReference>
<dbReference type="GO" id="GO:0016491">
    <property type="term" value="F:oxidoreductase activity"/>
    <property type="evidence" value="ECO:0007669"/>
    <property type="project" value="UniProtKB-KW"/>
</dbReference>
<dbReference type="Pfam" id="PF01494">
    <property type="entry name" value="FAD_binding_3"/>
    <property type="match status" value="1"/>
</dbReference>
<dbReference type="Gene3D" id="3.50.50.60">
    <property type="entry name" value="FAD/NAD(P)-binding domain"/>
    <property type="match status" value="1"/>
</dbReference>
<name>A0ABT7N9Y8_9BURK</name>
<evidence type="ECO:0000313" key="2">
    <source>
        <dbReference type="EMBL" id="MDM0044675.1"/>
    </source>
</evidence>
<feature type="domain" description="FAD-binding" evidence="1">
    <location>
        <begin position="10"/>
        <end position="180"/>
    </location>
</feature>
<dbReference type="InterPro" id="IPR002938">
    <property type="entry name" value="FAD-bd"/>
</dbReference>
<sequence>MSTPAAQLNCDVLVIGAGPAGSACARVLARAGIDVLLCDRQEFPRDKVCGDGLIADSHRALARLGLLDAVLAQAAQATHLACHAPSGGTIELPATLSVLRRRELDELLRQAALASGARWLAPARFTALLVEPSQQVAGARLGSATASVEVHARWTVLATGADATALEAAGVAMRRAPSGMALRGYVRHAARNAHERALEVVWHRALRGGYGWIFPVGSGVFNIGVGYMHSRAERRRRDASGGSLRDLWNTFLRVHPAARELMADGVLEGELKGAPLRCSLEGSAWSRPGLLVAGEAAGSTYLFTGEGIGKALESGMAAAQAIIDSRRAGANGPDGADAQALYQASMDALRPRFAAYALANRFNEHPWLVDFILWRARRDPALAARLAGVLDESEDPSRFASLSGLLRSLWPG</sequence>
<comment type="caution">
    <text evidence="2">The sequence shown here is derived from an EMBL/GenBank/DDBJ whole genome shotgun (WGS) entry which is preliminary data.</text>
</comment>
<reference evidence="2" key="1">
    <citation type="submission" date="2023-06" db="EMBL/GenBank/DDBJ databases">
        <authorList>
            <person name="Jiang Y."/>
            <person name="Liu Q."/>
        </authorList>
    </citation>
    <scope>NUCLEOTIDE SEQUENCE</scope>
    <source>
        <strain evidence="2">CGMCC 1.12089</strain>
    </source>
</reference>
<keyword evidence="2" id="KW-0560">Oxidoreductase</keyword>
<protein>
    <submittedName>
        <fullName evidence="2">NAD(P)/FAD-dependent oxidoreductase</fullName>
        <ecNumber evidence="2">1.-.-.-</ecNumber>
    </submittedName>
</protein>
<dbReference type="PRINTS" id="PR00368">
    <property type="entry name" value="FADPNR"/>
</dbReference>
<dbReference type="NCBIfam" id="TIGR02032">
    <property type="entry name" value="GG-red-SF"/>
    <property type="match status" value="1"/>
</dbReference>
<dbReference type="Proteomes" id="UP001174908">
    <property type="component" value="Unassembled WGS sequence"/>
</dbReference>
<keyword evidence="3" id="KW-1185">Reference proteome</keyword>
<organism evidence="2 3">
    <name type="scientific">Variovorax dokdonensis</name>
    <dbReference type="NCBI Taxonomy" id="344883"/>
    <lineage>
        <taxon>Bacteria</taxon>
        <taxon>Pseudomonadati</taxon>
        <taxon>Pseudomonadota</taxon>
        <taxon>Betaproteobacteria</taxon>
        <taxon>Burkholderiales</taxon>
        <taxon>Comamonadaceae</taxon>
        <taxon>Variovorax</taxon>
    </lineage>
</organism>
<dbReference type="InterPro" id="IPR050407">
    <property type="entry name" value="Geranylgeranyl_reductase"/>
</dbReference>
<dbReference type="InterPro" id="IPR036188">
    <property type="entry name" value="FAD/NAD-bd_sf"/>
</dbReference>
<dbReference type="RefSeq" id="WP_286659795.1">
    <property type="nucleotide sequence ID" value="NZ_JASZYV010000002.1"/>
</dbReference>
<proteinExistence type="predicted"/>
<gene>
    <name evidence="2" type="ORF">QTH91_09300</name>
</gene>
<dbReference type="EC" id="1.-.-.-" evidence="2"/>
<evidence type="ECO:0000313" key="3">
    <source>
        <dbReference type="Proteomes" id="UP001174908"/>
    </source>
</evidence>